<dbReference type="InterPro" id="IPR018993">
    <property type="entry name" value="FOP_dimerisation-dom_N"/>
</dbReference>
<feature type="region of interest" description="Disordered" evidence="3">
    <location>
        <begin position="171"/>
        <end position="268"/>
    </location>
</feature>
<evidence type="ECO:0000256" key="3">
    <source>
        <dbReference type="SAM" id="MobiDB-lite"/>
    </source>
</evidence>
<gene>
    <name evidence="6" type="primary">LOC105270657</name>
</gene>
<keyword evidence="5" id="KW-1185">Reference proteome</keyword>
<evidence type="ECO:0000256" key="1">
    <source>
        <dbReference type="ARBA" id="ARBA00022490"/>
    </source>
</evidence>
<feature type="compositionally biased region" description="Basic and acidic residues" evidence="3">
    <location>
        <begin position="226"/>
        <end position="236"/>
    </location>
</feature>
<feature type="compositionally biased region" description="Low complexity" evidence="3">
    <location>
        <begin position="395"/>
        <end position="406"/>
    </location>
</feature>
<name>A0A9R1TJ01_9HYME</name>
<dbReference type="GO" id="GO:0005813">
    <property type="term" value="C:centrosome"/>
    <property type="evidence" value="ECO:0007669"/>
    <property type="project" value="TreeGrafter"/>
</dbReference>
<dbReference type="AlphaFoldDB" id="A0A9R1TJ01"/>
<protein>
    <submittedName>
        <fullName evidence="6">FGFR1 oncogene partner-like</fullName>
    </submittedName>
</protein>
<feature type="compositionally biased region" description="Polar residues" evidence="3">
    <location>
        <begin position="210"/>
        <end position="223"/>
    </location>
</feature>
<evidence type="ECO:0000313" key="6">
    <source>
        <dbReference type="RefSeq" id="XP_011310050.1"/>
    </source>
</evidence>
<keyword evidence="1" id="KW-0963">Cytoplasm</keyword>
<accession>A0A9R1TJ01</accession>
<sequence>MIDGNISMEEDTELRDLVVQTLENNGVLAKVRAELRASVFLALEEQESVANPEPLLNKTVKQYLSNSEGKLLFSLVREFLEYFALDYTISVYDPETYVGKEYNYIGRNKLCEKLGISTTEPLLGELLKNSINGAFNNSEKNDSNDSRLNKTTDTSANNATFEVKVPKIIHKDSPSFSNDNDSSEKGETVSDMSQDIPINVTITDKKITNAEPNNPKTSSNSAIDKSLCELRHESSRESTSIENTTVTGNNNKKADDCPVDKDNSLNESEQFLKFDETIGDSGRNEEMSKLKLRKDVEIQNTNNAQNRIIDGENNFSKTVYFDEIIVDGKRERVGGGGGRRESLLGDLPPIGARGNSIFTDLPPLNGKKTNINDLKELMDMGLAGEGVDNYEEDFASSASGSANEASPIKDSDKNPSQSPGVKNQKDEKSNSARSEEISEEIEDEVLSANVSCVSDPIVI</sequence>
<dbReference type="OrthoDB" id="2160638at2759"/>
<dbReference type="GO" id="GO:0034453">
    <property type="term" value="P:microtubule anchoring"/>
    <property type="evidence" value="ECO:0007669"/>
    <property type="project" value="InterPro"/>
</dbReference>
<dbReference type="GeneID" id="105270657"/>
<feature type="compositionally biased region" description="Basic and acidic residues" evidence="3">
    <location>
        <begin position="423"/>
        <end position="436"/>
    </location>
</feature>
<dbReference type="PANTHER" id="PTHR15431">
    <property type="entry name" value="FGFR1 ONCOGENE PARTNER/LISH DOMAIN-CONTAINING PROTEIN"/>
    <property type="match status" value="1"/>
</dbReference>
<keyword evidence="2" id="KW-0206">Cytoskeleton</keyword>
<reference evidence="6" key="1">
    <citation type="submission" date="2025-08" db="UniProtKB">
        <authorList>
            <consortium name="RefSeq"/>
        </authorList>
    </citation>
    <scope>IDENTIFICATION</scope>
    <source>
        <strain evidence="6">USDA-PBARC FA_bdor</strain>
        <tissue evidence="6">Whole organism</tissue>
    </source>
</reference>
<feature type="compositionally biased region" description="Polar residues" evidence="3">
    <location>
        <begin position="237"/>
        <end position="251"/>
    </location>
</feature>
<organism evidence="5 6">
    <name type="scientific">Fopius arisanus</name>
    <dbReference type="NCBI Taxonomy" id="64838"/>
    <lineage>
        <taxon>Eukaryota</taxon>
        <taxon>Metazoa</taxon>
        <taxon>Ecdysozoa</taxon>
        <taxon>Arthropoda</taxon>
        <taxon>Hexapoda</taxon>
        <taxon>Insecta</taxon>
        <taxon>Pterygota</taxon>
        <taxon>Neoptera</taxon>
        <taxon>Endopterygota</taxon>
        <taxon>Hymenoptera</taxon>
        <taxon>Apocrita</taxon>
        <taxon>Ichneumonoidea</taxon>
        <taxon>Braconidae</taxon>
        <taxon>Opiinae</taxon>
        <taxon>Fopius</taxon>
    </lineage>
</organism>
<feature type="region of interest" description="Disordered" evidence="3">
    <location>
        <begin position="135"/>
        <end position="159"/>
    </location>
</feature>
<evidence type="ECO:0000313" key="5">
    <source>
        <dbReference type="Proteomes" id="UP000694866"/>
    </source>
</evidence>
<dbReference type="KEGG" id="fas:105270657"/>
<dbReference type="Pfam" id="PF09398">
    <property type="entry name" value="FOP_dimer"/>
    <property type="match status" value="1"/>
</dbReference>
<dbReference type="Proteomes" id="UP000694866">
    <property type="component" value="Unplaced"/>
</dbReference>
<feature type="compositionally biased region" description="Basic and acidic residues" evidence="3">
    <location>
        <begin position="139"/>
        <end position="150"/>
    </location>
</feature>
<dbReference type="PANTHER" id="PTHR15431:SF9">
    <property type="entry name" value="CENTROSOMAL PROTEIN 43"/>
    <property type="match status" value="1"/>
</dbReference>
<feature type="compositionally biased region" description="Basic and acidic residues" evidence="3">
    <location>
        <begin position="252"/>
        <end position="268"/>
    </location>
</feature>
<proteinExistence type="predicted"/>
<evidence type="ECO:0000256" key="2">
    <source>
        <dbReference type="ARBA" id="ARBA00023212"/>
    </source>
</evidence>
<feature type="domain" description="FGFR1 oncogene partner (FOP) N-terminal dimerisation" evidence="4">
    <location>
        <begin position="54"/>
        <end position="128"/>
    </location>
</feature>
<dbReference type="RefSeq" id="XP_011310050.1">
    <property type="nucleotide sequence ID" value="XM_011311748.1"/>
</dbReference>
<dbReference type="Gene3D" id="1.20.960.40">
    <property type="match status" value="1"/>
</dbReference>
<evidence type="ECO:0000259" key="4">
    <source>
        <dbReference type="Pfam" id="PF09398"/>
    </source>
</evidence>
<feature type="region of interest" description="Disordered" evidence="3">
    <location>
        <begin position="394"/>
        <end position="444"/>
    </location>
</feature>